<gene>
    <name evidence="2" type="primary">sprX</name>
</gene>
<feature type="domain" description="DSBA-like thioredoxin" evidence="1">
    <location>
        <begin position="22"/>
        <end position="217"/>
    </location>
</feature>
<accession>A0A193PKI8</accession>
<dbReference type="InterPro" id="IPR001853">
    <property type="entry name" value="DSBA-like_thioredoxin_dom"/>
</dbReference>
<dbReference type="CDD" id="cd03024">
    <property type="entry name" value="DsbA_FrnE"/>
    <property type="match status" value="1"/>
</dbReference>
<sequence length="227" mass="24601">MGGRTLEEHAPRSTTVHVRIALDVICVHSYLGYTRFIRAADRLRAEGHQVRVEFLPFELAPGAGTEGQPLLPVLEQVFGAEAVRQTLRFAEQVAAEGLELHYRRAVATGTFEAHLLIARAARQGLAEPMVERLFRAHFTDGLHIGDAATLARLAEEIGVTEDDAGTAPAEATAETGRLRAELDRVRRLGVTGVPVFFIDGVRPLTGSQPEATLFAALREAARTASGF</sequence>
<protein>
    <submittedName>
        <fullName evidence="2">Putative oxidoreductase</fullName>
    </submittedName>
</protein>
<dbReference type="PANTHER" id="PTHR13887:SF41">
    <property type="entry name" value="THIOREDOXIN SUPERFAMILY PROTEIN"/>
    <property type="match status" value="1"/>
</dbReference>
<dbReference type="Pfam" id="PF01323">
    <property type="entry name" value="DSBA"/>
    <property type="match status" value="1"/>
</dbReference>
<dbReference type="EMBL" id="LC131463">
    <property type="protein sequence ID" value="BAV17020.1"/>
    <property type="molecule type" value="Genomic_DNA"/>
</dbReference>
<evidence type="ECO:0000313" key="2">
    <source>
        <dbReference type="EMBL" id="BAV17020.1"/>
    </source>
</evidence>
<dbReference type="Gene3D" id="3.40.30.10">
    <property type="entry name" value="Glutaredoxin"/>
    <property type="match status" value="1"/>
</dbReference>
<evidence type="ECO:0000259" key="1">
    <source>
        <dbReference type="Pfam" id="PF01323"/>
    </source>
</evidence>
<dbReference type="InterPro" id="IPR036249">
    <property type="entry name" value="Thioredoxin-like_sf"/>
</dbReference>
<dbReference type="GO" id="GO:0016491">
    <property type="term" value="F:oxidoreductase activity"/>
    <property type="evidence" value="ECO:0007669"/>
    <property type="project" value="InterPro"/>
</dbReference>
<proteinExistence type="predicted"/>
<dbReference type="PANTHER" id="PTHR13887">
    <property type="entry name" value="GLUTATHIONE S-TRANSFERASE KAPPA"/>
    <property type="match status" value="1"/>
</dbReference>
<dbReference type="SUPFAM" id="SSF52833">
    <property type="entry name" value="Thioredoxin-like"/>
    <property type="match status" value="1"/>
</dbReference>
<reference evidence="2" key="1">
    <citation type="journal article" date="2016" name="Biosci. Biotechnol. Biochem.">
        <title>Cloning and identification of saprolmycin biosynthetic gene cluster from Streptomyces sp. TK08046.</title>
        <authorList>
            <person name="Kawasaki T."/>
            <person name="Moriyama A."/>
            <person name="Nakagawa K."/>
            <person name="Imamura N."/>
        </authorList>
    </citation>
    <scope>NUCLEOTIDE SEQUENCE</scope>
    <source>
        <strain evidence="2">TK08046</strain>
    </source>
</reference>
<organism evidence="2">
    <name type="scientific">Streptomyces sp. TK08046</name>
    <dbReference type="NCBI Taxonomy" id="1112731"/>
    <lineage>
        <taxon>Bacteria</taxon>
        <taxon>Bacillati</taxon>
        <taxon>Actinomycetota</taxon>
        <taxon>Actinomycetes</taxon>
        <taxon>Kitasatosporales</taxon>
        <taxon>Streptomycetaceae</taxon>
        <taxon>Streptomyces</taxon>
    </lineage>
</organism>
<name>A0A193PKI8_9ACTN</name>
<dbReference type="AlphaFoldDB" id="A0A193PKI8"/>